<keyword evidence="12" id="KW-0720">Serine protease</keyword>
<evidence type="ECO:0000256" key="18">
    <source>
        <dbReference type="PROSITE-ProRule" id="PRU00302"/>
    </source>
</evidence>
<evidence type="ECO:0000256" key="13">
    <source>
        <dbReference type="ARBA" id="ARBA00022859"/>
    </source>
</evidence>
<dbReference type="SMART" id="SM00032">
    <property type="entry name" value="CCP"/>
    <property type="match status" value="3"/>
</dbReference>
<feature type="domain" description="Peptidase S1" evidence="21">
    <location>
        <begin position="464"/>
        <end position="754"/>
    </location>
</feature>
<dbReference type="InterPro" id="IPR009003">
    <property type="entry name" value="Peptidase_S1_PA"/>
</dbReference>
<evidence type="ECO:0000256" key="15">
    <source>
        <dbReference type="ARBA" id="ARBA00023180"/>
    </source>
</evidence>
<comment type="caution">
    <text evidence="18">Lacks conserved residue(s) required for the propagation of feature annotation.</text>
</comment>
<dbReference type="GO" id="GO:0006956">
    <property type="term" value="P:complement activation"/>
    <property type="evidence" value="ECO:0007669"/>
    <property type="project" value="InterPro"/>
</dbReference>
<dbReference type="PANTHER" id="PTHR46393:SF6">
    <property type="entry name" value="COMPLEMENT C2-RELATED"/>
    <property type="match status" value="1"/>
</dbReference>
<feature type="domain" description="VWFA" evidence="20">
    <location>
        <begin position="257"/>
        <end position="458"/>
    </location>
</feature>
<evidence type="ECO:0000259" key="22">
    <source>
        <dbReference type="PROSITE" id="PS50923"/>
    </source>
</evidence>
<evidence type="ECO:0000256" key="11">
    <source>
        <dbReference type="ARBA" id="ARBA00022801"/>
    </source>
</evidence>
<keyword evidence="24" id="KW-1185">Reference proteome</keyword>
<dbReference type="InterPro" id="IPR001314">
    <property type="entry name" value="Peptidase_S1A"/>
</dbReference>
<evidence type="ECO:0000256" key="2">
    <source>
        <dbReference type="ARBA" id="ARBA00001946"/>
    </source>
</evidence>
<dbReference type="SMART" id="SM00020">
    <property type="entry name" value="Tryp_SPc"/>
    <property type="match status" value="1"/>
</dbReference>
<feature type="active site" description="Charge relay system" evidence="17">
    <location>
        <position position="573"/>
    </location>
</feature>
<keyword evidence="9 19" id="KW-0732">Signal</keyword>
<dbReference type="OMA" id="RQEICKG"/>
<dbReference type="InterPro" id="IPR001254">
    <property type="entry name" value="Trypsin_dom"/>
</dbReference>
<evidence type="ECO:0000313" key="23">
    <source>
        <dbReference type="Ensembl" id="ENSTNIP00000012874.1"/>
    </source>
</evidence>
<comment type="cofactor">
    <cofactor evidence="2">
        <name>Mg(2+)</name>
        <dbReference type="ChEBI" id="CHEBI:18420"/>
    </cofactor>
</comment>
<dbReference type="GeneTree" id="ENSGT00940000165141"/>
<dbReference type="FunCoup" id="H3CX89">
    <property type="interactions" value="573"/>
</dbReference>
<keyword evidence="7 18" id="KW-0768">Sushi</keyword>
<feature type="signal peptide" evidence="19">
    <location>
        <begin position="1"/>
        <end position="24"/>
    </location>
</feature>
<feature type="chain" id="PRO_5003582173" description="C3/C5 convertase" evidence="19">
    <location>
        <begin position="25"/>
        <end position="769"/>
    </location>
</feature>
<accession>H3CX89</accession>
<comment type="cofactor">
    <cofactor evidence="1">
        <name>Mn(2+)</name>
        <dbReference type="ChEBI" id="CHEBI:29035"/>
    </cofactor>
</comment>
<dbReference type="GO" id="GO:0009617">
    <property type="term" value="P:response to bacterium"/>
    <property type="evidence" value="ECO:0007669"/>
    <property type="project" value="TreeGrafter"/>
</dbReference>
<dbReference type="Pfam" id="PF00084">
    <property type="entry name" value="Sushi"/>
    <property type="match status" value="3"/>
</dbReference>
<evidence type="ECO:0000256" key="14">
    <source>
        <dbReference type="ARBA" id="ARBA00023157"/>
    </source>
</evidence>
<dbReference type="InterPro" id="IPR018114">
    <property type="entry name" value="TRYPSIN_HIS"/>
</dbReference>
<dbReference type="InParanoid" id="H3CX89"/>
<evidence type="ECO:0000256" key="8">
    <source>
        <dbReference type="ARBA" id="ARBA00022670"/>
    </source>
</evidence>
<keyword evidence="10" id="KW-0677">Repeat</keyword>
<dbReference type="AlphaFoldDB" id="H3CX89"/>
<dbReference type="InterPro" id="IPR035976">
    <property type="entry name" value="Sushi/SCR/CCP_sf"/>
</dbReference>
<dbReference type="InterPro" id="IPR002035">
    <property type="entry name" value="VWF_A"/>
</dbReference>
<proteinExistence type="predicted"/>
<dbReference type="CDD" id="cd00190">
    <property type="entry name" value="Tryp_SPc"/>
    <property type="match status" value="1"/>
</dbReference>
<dbReference type="GO" id="GO:0009986">
    <property type="term" value="C:cell surface"/>
    <property type="evidence" value="ECO:0007669"/>
    <property type="project" value="UniProtKB-SubCell"/>
</dbReference>
<evidence type="ECO:0000256" key="9">
    <source>
        <dbReference type="ARBA" id="ARBA00022729"/>
    </source>
</evidence>
<keyword evidence="13" id="KW-0391">Immunity</keyword>
<sequence length="769" mass="86105">MRMPICWSCTAALFYVMCLGPVWSDCPEQDVAIVGGHYKLTRDLQPGSMLIYYCPEGYYPYPYLTRVCQPNGTWKSARVSRRALPQRCRLVECPDPNVLISGNVSPPQEKYYVDNETTYECDSGYTLRGSSRRICLPNGKWSGSTPICSRDTGDHCADPGIPAGAMRSGNIFGIDDKVKYSCIDKLFLMGSSERKCLESGQWTGNEPACYFKHTYDTPLEVSQAFGSAIKESLTTLESINDVQGERKIRISKNGTLNIYIAVDISESIQKDHVESAKKAILKLITKISSFSVSPNYELLFFSSELSEVVNILDFFENQPVDIKGRLTKFKVNAEEHTGTDLNLAFKTILVRMALIKQRVGEKAFEEHRHAIIVFTDGVYNMGGSPLPTVAKIKHMVYMNKIDEETGQNPRDEYLDIYIFGIGAEIYESDLRPLTAGTGGEHFFKLMEIQNLQETFDNIIDEEEVVGLCGLHKDYDTGLADSTRNMFPWKAAITVQGKLKREGNTKYCLGSLVSPQFILTAAHCFTFDDESKHVTVEIDDGNGKYKKVKTFKLHPNYNINAKADEGVKEFYDYDVALIQLMEDVQISPSVRPICIPCTQETSNALGLVGNSTCKQQGPEEKLLATQLEKLFFLTSKGSITQKKEAHAKLGDNRDECIRYALDAEGIKTTNPKIPVTDNFICTGGQTPFRDHIACTGDSGGAVFKNYEHRTVQVALVSWGTKSLCKSGELKESVKNSRDFHLNLFKVIPFLKNILGNNTQDEYAPLQFLRT</sequence>
<dbReference type="InterPro" id="IPR011360">
    <property type="entry name" value="Compl_C2_B"/>
</dbReference>
<feature type="active site" description="Charge relay system" evidence="17">
    <location>
        <position position="697"/>
    </location>
</feature>
<dbReference type="InterPro" id="IPR043504">
    <property type="entry name" value="Peptidase_S1_PA_chymotrypsin"/>
</dbReference>
<organism evidence="23 24">
    <name type="scientific">Tetraodon nigroviridis</name>
    <name type="common">Spotted green pufferfish</name>
    <name type="synonym">Chelonodon nigroviridis</name>
    <dbReference type="NCBI Taxonomy" id="99883"/>
    <lineage>
        <taxon>Eukaryota</taxon>
        <taxon>Metazoa</taxon>
        <taxon>Chordata</taxon>
        <taxon>Craniata</taxon>
        <taxon>Vertebrata</taxon>
        <taxon>Euteleostomi</taxon>
        <taxon>Actinopterygii</taxon>
        <taxon>Neopterygii</taxon>
        <taxon>Teleostei</taxon>
        <taxon>Neoteleostei</taxon>
        <taxon>Acanthomorphata</taxon>
        <taxon>Eupercaria</taxon>
        <taxon>Tetraodontiformes</taxon>
        <taxon>Tetradontoidea</taxon>
        <taxon>Tetraodontidae</taxon>
        <taxon>Tetraodon</taxon>
    </lineage>
</organism>
<dbReference type="SUPFAM" id="SSF57535">
    <property type="entry name" value="Complement control module/SCR domain"/>
    <property type="match status" value="3"/>
</dbReference>
<protein>
    <recommendedName>
        <fullName evidence="16">C3/C5 convertase</fullName>
    </recommendedName>
</protein>
<dbReference type="GO" id="GO:0006508">
    <property type="term" value="P:proteolysis"/>
    <property type="evidence" value="ECO:0007669"/>
    <property type="project" value="UniProtKB-KW"/>
</dbReference>
<dbReference type="SMART" id="SM00327">
    <property type="entry name" value="VWA"/>
    <property type="match status" value="1"/>
</dbReference>
<feature type="disulfide bond" evidence="18">
    <location>
        <begin position="121"/>
        <end position="148"/>
    </location>
</feature>
<dbReference type="CDD" id="cd00033">
    <property type="entry name" value="CCP"/>
    <property type="match status" value="3"/>
</dbReference>
<dbReference type="Ensembl" id="ENSTNIT00000013066.1">
    <property type="protein sequence ID" value="ENSTNIP00000012874.1"/>
    <property type="gene ID" value="ENSTNIG00000009980.1"/>
</dbReference>
<evidence type="ECO:0000259" key="20">
    <source>
        <dbReference type="PROSITE" id="PS50234"/>
    </source>
</evidence>
<dbReference type="Pfam" id="PF00089">
    <property type="entry name" value="Trypsin"/>
    <property type="match status" value="1"/>
</dbReference>
<evidence type="ECO:0000256" key="7">
    <source>
        <dbReference type="ARBA" id="ARBA00022659"/>
    </source>
</evidence>
<evidence type="ECO:0000256" key="5">
    <source>
        <dbReference type="ARBA" id="ARBA00022525"/>
    </source>
</evidence>
<dbReference type="GO" id="GO:0004252">
    <property type="term" value="F:serine-type endopeptidase activity"/>
    <property type="evidence" value="ECO:0007669"/>
    <property type="project" value="InterPro"/>
</dbReference>
<keyword evidence="6" id="KW-0399">Innate immunity</keyword>
<dbReference type="PROSITE" id="PS00134">
    <property type="entry name" value="TRYPSIN_HIS"/>
    <property type="match status" value="1"/>
</dbReference>
<dbReference type="HOGENOM" id="CLU_022004_1_0_1"/>
<dbReference type="SUPFAM" id="SSF50494">
    <property type="entry name" value="Trypsin-like serine proteases"/>
    <property type="match status" value="1"/>
</dbReference>
<keyword evidence="15" id="KW-0325">Glycoprotein</keyword>
<dbReference type="CDD" id="cd01470">
    <property type="entry name" value="vWA_complement_factors"/>
    <property type="match status" value="1"/>
</dbReference>
<feature type="disulfide bond" evidence="18">
    <location>
        <begin position="182"/>
        <end position="209"/>
    </location>
</feature>
<evidence type="ECO:0000256" key="1">
    <source>
        <dbReference type="ARBA" id="ARBA00001936"/>
    </source>
</evidence>
<dbReference type="Proteomes" id="UP000007303">
    <property type="component" value="Unassembled WGS sequence"/>
</dbReference>
<keyword evidence="11" id="KW-0378">Hydrolase</keyword>
<dbReference type="PRINTS" id="PR00722">
    <property type="entry name" value="CHYMOTRYPSIN"/>
</dbReference>
<keyword evidence="8" id="KW-0645">Protease</keyword>
<evidence type="ECO:0000256" key="10">
    <source>
        <dbReference type="ARBA" id="ARBA00022737"/>
    </source>
</evidence>
<evidence type="ECO:0000256" key="19">
    <source>
        <dbReference type="SAM" id="SignalP"/>
    </source>
</evidence>
<dbReference type="GO" id="GO:0070062">
    <property type="term" value="C:extracellular exosome"/>
    <property type="evidence" value="ECO:0007669"/>
    <property type="project" value="TreeGrafter"/>
</dbReference>
<evidence type="ECO:0000256" key="4">
    <source>
        <dbReference type="ARBA" id="ARBA00004613"/>
    </source>
</evidence>
<dbReference type="GO" id="GO:0045087">
    <property type="term" value="P:innate immune response"/>
    <property type="evidence" value="ECO:0007669"/>
    <property type="project" value="UniProtKB-KW"/>
</dbReference>
<evidence type="ECO:0000256" key="16">
    <source>
        <dbReference type="ARBA" id="ARBA00029636"/>
    </source>
</evidence>
<reference evidence="23" key="3">
    <citation type="submission" date="2025-09" db="UniProtKB">
        <authorList>
            <consortium name="Ensembl"/>
        </authorList>
    </citation>
    <scope>IDENTIFICATION</scope>
</reference>
<dbReference type="Gene3D" id="2.40.10.10">
    <property type="entry name" value="Trypsin-like serine proteases"/>
    <property type="match status" value="2"/>
</dbReference>
<keyword evidence="14 18" id="KW-1015">Disulfide bond</keyword>
<feature type="domain" description="Sushi" evidence="22">
    <location>
        <begin position="154"/>
        <end position="211"/>
    </location>
</feature>
<dbReference type="PROSITE" id="PS50923">
    <property type="entry name" value="SUSHI"/>
    <property type="match status" value="3"/>
</dbReference>
<comment type="subcellular location">
    <subcellularLocation>
        <location evidence="3">Cell surface</location>
    </subcellularLocation>
    <subcellularLocation>
        <location evidence="4">Secreted</location>
    </subcellularLocation>
</comment>
<evidence type="ECO:0000256" key="6">
    <source>
        <dbReference type="ARBA" id="ARBA00022588"/>
    </source>
</evidence>
<name>H3CX89_TETNG</name>
<dbReference type="PANTHER" id="PTHR46393">
    <property type="entry name" value="SUSHI DOMAIN-CONTAINING PROTEIN"/>
    <property type="match status" value="1"/>
</dbReference>
<evidence type="ECO:0000256" key="12">
    <source>
        <dbReference type="ARBA" id="ARBA00022825"/>
    </source>
</evidence>
<dbReference type="Gene3D" id="2.10.70.10">
    <property type="entry name" value="Complement Module, domain 1"/>
    <property type="match status" value="3"/>
</dbReference>
<evidence type="ECO:0000256" key="17">
    <source>
        <dbReference type="PIRSR" id="PIRSR001154-1"/>
    </source>
</evidence>
<reference evidence="23" key="2">
    <citation type="submission" date="2025-08" db="UniProtKB">
        <authorList>
            <consortium name="Ensembl"/>
        </authorList>
    </citation>
    <scope>IDENTIFICATION</scope>
</reference>
<evidence type="ECO:0000256" key="3">
    <source>
        <dbReference type="ARBA" id="ARBA00004241"/>
    </source>
</evidence>
<dbReference type="InterPro" id="IPR000436">
    <property type="entry name" value="Sushi_SCR_CCP_dom"/>
</dbReference>
<feature type="domain" description="Sushi" evidence="22">
    <location>
        <begin position="24"/>
        <end position="90"/>
    </location>
</feature>
<dbReference type="PROSITE" id="PS50234">
    <property type="entry name" value="VWFA"/>
    <property type="match status" value="1"/>
</dbReference>
<dbReference type="InterPro" id="IPR036465">
    <property type="entry name" value="vWFA_dom_sf"/>
</dbReference>
<evidence type="ECO:0000259" key="21">
    <source>
        <dbReference type="PROSITE" id="PS50240"/>
    </source>
</evidence>
<dbReference type="SUPFAM" id="SSF53300">
    <property type="entry name" value="vWA-like"/>
    <property type="match status" value="1"/>
</dbReference>
<dbReference type="PROSITE" id="PS50240">
    <property type="entry name" value="TRYPSIN_DOM"/>
    <property type="match status" value="1"/>
</dbReference>
<reference evidence="24" key="1">
    <citation type="journal article" date="2004" name="Nature">
        <title>Genome duplication in the teleost fish Tetraodon nigroviridis reveals the early vertebrate proto-karyotype.</title>
        <authorList>
            <person name="Jaillon O."/>
            <person name="Aury J.-M."/>
            <person name="Brunet F."/>
            <person name="Petit J.-L."/>
            <person name="Stange-Thomann N."/>
            <person name="Mauceli E."/>
            <person name="Bouneau L."/>
            <person name="Fischer C."/>
            <person name="Ozouf-Costaz C."/>
            <person name="Bernot A."/>
            <person name="Nicaud S."/>
            <person name="Jaffe D."/>
            <person name="Fisher S."/>
            <person name="Lutfalla G."/>
            <person name="Dossat C."/>
            <person name="Segurens B."/>
            <person name="Dasilva C."/>
            <person name="Salanoubat M."/>
            <person name="Levy M."/>
            <person name="Boudet N."/>
            <person name="Castellano S."/>
            <person name="Anthouard V."/>
            <person name="Jubin C."/>
            <person name="Castelli V."/>
            <person name="Katinka M."/>
            <person name="Vacherie B."/>
            <person name="Biemont C."/>
            <person name="Skalli Z."/>
            <person name="Cattolico L."/>
            <person name="Poulain J."/>
            <person name="De Berardinis V."/>
            <person name="Cruaud C."/>
            <person name="Duprat S."/>
            <person name="Brottier P."/>
            <person name="Coutanceau J.-P."/>
            <person name="Gouzy J."/>
            <person name="Parra G."/>
            <person name="Lardier G."/>
            <person name="Chapple C."/>
            <person name="McKernan K.J."/>
            <person name="McEwan P."/>
            <person name="Bosak S."/>
            <person name="Kellis M."/>
            <person name="Volff J.-N."/>
            <person name="Guigo R."/>
            <person name="Zody M.C."/>
            <person name="Mesirov J."/>
            <person name="Lindblad-Toh K."/>
            <person name="Birren B."/>
            <person name="Nusbaum C."/>
            <person name="Kahn D."/>
            <person name="Robinson-Rechavi M."/>
            <person name="Laudet V."/>
            <person name="Schachter V."/>
            <person name="Quetier F."/>
            <person name="Saurin W."/>
            <person name="Scarpelli C."/>
            <person name="Wincker P."/>
            <person name="Lander E.S."/>
            <person name="Weissenbach J."/>
            <person name="Roest Crollius H."/>
        </authorList>
    </citation>
    <scope>NUCLEOTIDE SEQUENCE [LARGE SCALE GENOMIC DNA]</scope>
</reference>
<evidence type="ECO:0000313" key="24">
    <source>
        <dbReference type="Proteomes" id="UP000007303"/>
    </source>
</evidence>
<feature type="domain" description="Sushi" evidence="22">
    <location>
        <begin position="91"/>
        <end position="150"/>
    </location>
</feature>
<keyword evidence="5" id="KW-0964">Secreted</keyword>
<dbReference type="PIRSF" id="PIRSF001154">
    <property type="entry name" value="Compl_C2_B"/>
    <property type="match status" value="1"/>
</dbReference>
<dbReference type="STRING" id="99883.ENSTNIP00000012874"/>
<dbReference type="Gene3D" id="3.40.50.410">
    <property type="entry name" value="von Willebrand factor, type A domain"/>
    <property type="match status" value="1"/>
</dbReference>
<dbReference type="Pfam" id="PF00092">
    <property type="entry name" value="VWA"/>
    <property type="match status" value="1"/>
</dbReference>
<feature type="active site" description="Charge relay system" evidence="17">
    <location>
        <position position="522"/>
    </location>
</feature>